<evidence type="ECO:0000256" key="1">
    <source>
        <dbReference type="ARBA" id="ARBA00004651"/>
    </source>
</evidence>
<feature type="transmembrane region" description="Helical" evidence="7">
    <location>
        <begin position="424"/>
        <end position="442"/>
    </location>
</feature>
<comment type="subcellular location">
    <subcellularLocation>
        <location evidence="1">Cell membrane</location>
        <topology evidence="1">Multi-pass membrane protein</topology>
    </subcellularLocation>
</comment>
<gene>
    <name evidence="8" type="ORF">EDC17_101747</name>
</gene>
<proteinExistence type="inferred from homology"/>
<feature type="transmembrane region" description="Helical" evidence="7">
    <location>
        <begin position="54"/>
        <end position="77"/>
    </location>
</feature>
<name>A0A4R3VZ48_9SPHI</name>
<feature type="transmembrane region" description="Helical" evidence="7">
    <location>
        <begin position="363"/>
        <end position="386"/>
    </location>
</feature>
<feature type="transmembrane region" description="Helical" evidence="7">
    <location>
        <begin position="392"/>
        <end position="412"/>
    </location>
</feature>
<keyword evidence="3" id="KW-1003">Cell membrane</keyword>
<feature type="transmembrane region" description="Helical" evidence="7">
    <location>
        <begin position="125"/>
        <end position="145"/>
    </location>
</feature>
<dbReference type="OrthoDB" id="9770347at2"/>
<organism evidence="8 9">
    <name type="scientific">Sphingobacterium alimentarium</name>
    <dbReference type="NCBI Taxonomy" id="797292"/>
    <lineage>
        <taxon>Bacteria</taxon>
        <taxon>Pseudomonadati</taxon>
        <taxon>Bacteroidota</taxon>
        <taxon>Sphingobacteriia</taxon>
        <taxon>Sphingobacteriales</taxon>
        <taxon>Sphingobacteriaceae</taxon>
        <taxon>Sphingobacterium</taxon>
    </lineage>
</organism>
<sequence>MDAQEEEIDNSLKKKTAKGLFFGGFSNVLQQFIGFLFGIILNRYFISEEDQGKIAVILIFPLIASAFQESGFVVGLINKKNVGNKDYNAVFWCSLMISTVLYILLFIAAPYIAHFYNNPDLVSLYRFHFLSLWFGSFSIAHNAYLFKNLMVIERSKIMLAALILSNIIGLIFAYQGFAYWSLAIQTVVYTFISSSLFFYYSKFRPSINIDFSPLKDIYKFSSKILVTNIFVHINNNIYSAVLGRFYSEKIIGNLNQASKWNNMGQSVITNMINNVIQPVLNQIQDDQDRHIRVFRKILNFTAFVAFILLFGLATVADDFIRITLTEKWIKTATYLRILCIGGAFATINNVFSNLILTKGKSNIYMFNVISFGLFQFLILIFCKNWGIEPSMLIISGLNILWMFLWTAIIRNYITYSFRNLLNDVVSYVFIAGIACFAAYFVSKEIDNVYVRFGTCVLTSGILYIILNKIFKPEILTEIINFAQGALVKK</sequence>
<dbReference type="EMBL" id="SMBZ01000017">
    <property type="protein sequence ID" value="TCV14087.1"/>
    <property type="molecule type" value="Genomic_DNA"/>
</dbReference>
<evidence type="ECO:0000256" key="6">
    <source>
        <dbReference type="ARBA" id="ARBA00023136"/>
    </source>
</evidence>
<comment type="caution">
    <text evidence="8">The sequence shown here is derived from an EMBL/GenBank/DDBJ whole genome shotgun (WGS) entry which is preliminary data.</text>
</comment>
<evidence type="ECO:0000256" key="4">
    <source>
        <dbReference type="ARBA" id="ARBA00022692"/>
    </source>
</evidence>
<dbReference type="CDD" id="cd13127">
    <property type="entry name" value="MATE_tuaB_like"/>
    <property type="match status" value="1"/>
</dbReference>
<keyword evidence="6 7" id="KW-0472">Membrane</keyword>
<dbReference type="AlphaFoldDB" id="A0A4R3VZ48"/>
<evidence type="ECO:0000313" key="8">
    <source>
        <dbReference type="EMBL" id="TCV14087.1"/>
    </source>
</evidence>
<feature type="transmembrane region" description="Helical" evidence="7">
    <location>
        <begin position="157"/>
        <end position="174"/>
    </location>
</feature>
<dbReference type="GO" id="GO:0005886">
    <property type="term" value="C:plasma membrane"/>
    <property type="evidence" value="ECO:0007669"/>
    <property type="project" value="UniProtKB-SubCell"/>
</dbReference>
<keyword evidence="5 7" id="KW-1133">Transmembrane helix</keyword>
<evidence type="ECO:0000313" key="9">
    <source>
        <dbReference type="Proteomes" id="UP000295197"/>
    </source>
</evidence>
<feature type="transmembrane region" description="Helical" evidence="7">
    <location>
        <begin position="89"/>
        <end position="113"/>
    </location>
</feature>
<keyword evidence="4 7" id="KW-0812">Transmembrane</keyword>
<feature type="transmembrane region" description="Helical" evidence="7">
    <location>
        <begin position="448"/>
        <end position="466"/>
    </location>
</feature>
<evidence type="ECO:0000256" key="7">
    <source>
        <dbReference type="SAM" id="Phobius"/>
    </source>
</evidence>
<dbReference type="PANTHER" id="PTHR30250:SF10">
    <property type="entry name" value="LIPOPOLYSACCHARIDE BIOSYNTHESIS PROTEIN WZXC"/>
    <property type="match status" value="1"/>
</dbReference>
<dbReference type="PANTHER" id="PTHR30250">
    <property type="entry name" value="PST FAMILY PREDICTED COLANIC ACID TRANSPORTER"/>
    <property type="match status" value="1"/>
</dbReference>
<dbReference type="RefSeq" id="WP_132777550.1">
    <property type="nucleotide sequence ID" value="NZ_SMBZ01000017.1"/>
</dbReference>
<reference evidence="8 9" key="1">
    <citation type="submission" date="2019-03" db="EMBL/GenBank/DDBJ databases">
        <title>Genomic Encyclopedia of Type Strains, Phase IV (KMG-IV): sequencing the most valuable type-strain genomes for metagenomic binning, comparative biology and taxonomic classification.</title>
        <authorList>
            <person name="Goeker M."/>
        </authorList>
    </citation>
    <scope>NUCLEOTIDE SEQUENCE [LARGE SCALE GENOMIC DNA]</scope>
    <source>
        <strain evidence="8 9">DSM 22362</strain>
    </source>
</reference>
<accession>A0A4R3VZ48</accession>
<feature type="transmembrane region" description="Helical" evidence="7">
    <location>
        <begin position="297"/>
        <end position="315"/>
    </location>
</feature>
<feature type="transmembrane region" description="Helical" evidence="7">
    <location>
        <begin position="20"/>
        <end position="42"/>
    </location>
</feature>
<dbReference type="Pfam" id="PF13440">
    <property type="entry name" value="Polysacc_synt_3"/>
    <property type="match status" value="1"/>
</dbReference>
<protein>
    <submittedName>
        <fullName evidence="8">O-antigen/teichoic acid export membrane protein</fullName>
    </submittedName>
</protein>
<evidence type="ECO:0000256" key="2">
    <source>
        <dbReference type="ARBA" id="ARBA00007430"/>
    </source>
</evidence>
<feature type="transmembrane region" description="Helical" evidence="7">
    <location>
        <begin position="335"/>
        <end position="356"/>
    </location>
</feature>
<comment type="similarity">
    <text evidence="2">Belongs to the polysaccharide synthase family.</text>
</comment>
<keyword evidence="9" id="KW-1185">Reference proteome</keyword>
<dbReference type="InterPro" id="IPR050833">
    <property type="entry name" value="Poly_Biosynth_Transport"/>
</dbReference>
<evidence type="ECO:0000256" key="3">
    <source>
        <dbReference type="ARBA" id="ARBA00022475"/>
    </source>
</evidence>
<dbReference type="Proteomes" id="UP000295197">
    <property type="component" value="Unassembled WGS sequence"/>
</dbReference>
<evidence type="ECO:0000256" key="5">
    <source>
        <dbReference type="ARBA" id="ARBA00022989"/>
    </source>
</evidence>
<feature type="transmembrane region" description="Helical" evidence="7">
    <location>
        <begin position="180"/>
        <end position="200"/>
    </location>
</feature>